<dbReference type="InterPro" id="IPR003715">
    <property type="entry name" value="Poly_export_N"/>
</dbReference>
<keyword evidence="3" id="KW-0813">Transport</keyword>
<accession>A0A4Q6XLY7</accession>
<comment type="similarity">
    <text evidence="2">Belongs to the BexD/CtrA/VexA family.</text>
</comment>
<keyword evidence="5" id="KW-0762">Sugar transport</keyword>
<evidence type="ECO:0000313" key="18">
    <source>
        <dbReference type="EMBL" id="RZF60901.1"/>
    </source>
</evidence>
<sequence>MHRKILFTLVASSLLGACASLPSSGPTGKHVRDSAALVQPDGVGIQLVEVSDASAMPAGTSTTKSVFPEFTPPPTDMIGPGDVLSITIYEAGVTLFGGGAVVTGGKSGAFDPSVKAQALPPARVDDSGDIVVPYAGKLRVMGKTASEVQDQIRRALRGVSADPQILVSLAQVITNSVIVGGEVARPGRLVLQTNREKVSDVIALAGGQRGNTKDIALRISRGSNTIDMRLSELFDNPSADITAYPGDRLTLLQSPLTFSVLGAPGRVDQLPFTRSSMSLAEAVASAGGSNPNLGDPAAIFVFRYVADENGNPKPVVYHLNMMETRSYFLAQKFAMHDKDILYFGNARANQPSKMVQLISQLFSPILTVTSAVQTVQNSRN</sequence>
<keyword evidence="6" id="KW-0812">Transmembrane</keyword>
<evidence type="ECO:0000256" key="13">
    <source>
        <dbReference type="ARBA" id="ARBA00023237"/>
    </source>
</evidence>
<dbReference type="EMBL" id="SGIS01000045">
    <property type="protein sequence ID" value="RZF60901.1"/>
    <property type="molecule type" value="Genomic_DNA"/>
</dbReference>
<evidence type="ECO:0000256" key="9">
    <source>
        <dbReference type="ARBA" id="ARBA00023065"/>
    </source>
</evidence>
<protein>
    <submittedName>
        <fullName evidence="18">Polysaccharide export protein</fullName>
    </submittedName>
</protein>
<evidence type="ECO:0000256" key="11">
    <source>
        <dbReference type="ARBA" id="ARBA00023136"/>
    </source>
</evidence>
<evidence type="ECO:0000256" key="4">
    <source>
        <dbReference type="ARBA" id="ARBA00022452"/>
    </source>
</evidence>
<dbReference type="Gene3D" id="3.30.1950.10">
    <property type="entry name" value="wza like domain"/>
    <property type="match status" value="1"/>
</dbReference>
<keyword evidence="9" id="KW-0406">Ion transport</keyword>
<keyword evidence="12" id="KW-0564">Palmitate</keyword>
<dbReference type="GO" id="GO:0015288">
    <property type="term" value="F:porin activity"/>
    <property type="evidence" value="ECO:0007669"/>
    <property type="project" value="UniProtKB-KW"/>
</dbReference>
<reference evidence="18 19" key="1">
    <citation type="submission" date="2019-02" db="EMBL/GenBank/DDBJ databases">
        <authorList>
            <person name="Li Y."/>
        </authorList>
    </citation>
    <scope>NUCLEOTIDE SEQUENCE [LARGE SCALE GENOMIC DNA]</scope>
    <source>
        <strain evidence="18 19">3-7</strain>
    </source>
</reference>
<proteinExistence type="inferred from homology"/>
<dbReference type="InterPro" id="IPR049712">
    <property type="entry name" value="Poly_export"/>
</dbReference>
<keyword evidence="19" id="KW-1185">Reference proteome</keyword>
<keyword evidence="14" id="KW-0449">Lipoprotein</keyword>
<evidence type="ECO:0000256" key="6">
    <source>
        <dbReference type="ARBA" id="ARBA00022692"/>
    </source>
</evidence>
<keyword evidence="11" id="KW-0472">Membrane</keyword>
<evidence type="ECO:0000256" key="8">
    <source>
        <dbReference type="ARBA" id="ARBA00023047"/>
    </source>
</evidence>
<keyword evidence="8" id="KW-0625">Polysaccharide transport</keyword>
<organism evidence="18 19">
    <name type="scientific">Sphingomonas populi</name>
    <dbReference type="NCBI Taxonomy" id="2484750"/>
    <lineage>
        <taxon>Bacteria</taxon>
        <taxon>Pseudomonadati</taxon>
        <taxon>Pseudomonadota</taxon>
        <taxon>Alphaproteobacteria</taxon>
        <taxon>Sphingomonadales</taxon>
        <taxon>Sphingomonadaceae</taxon>
        <taxon>Sphingomonas</taxon>
    </lineage>
</organism>
<name>A0A4Q6XLY7_9SPHN</name>
<evidence type="ECO:0000256" key="2">
    <source>
        <dbReference type="ARBA" id="ARBA00009450"/>
    </source>
</evidence>
<evidence type="ECO:0000256" key="7">
    <source>
        <dbReference type="ARBA" id="ARBA00022729"/>
    </source>
</evidence>
<evidence type="ECO:0000256" key="3">
    <source>
        <dbReference type="ARBA" id="ARBA00022448"/>
    </source>
</evidence>
<evidence type="ECO:0000259" key="17">
    <source>
        <dbReference type="Pfam" id="PF22461"/>
    </source>
</evidence>
<keyword evidence="13" id="KW-0998">Cell outer membrane</keyword>
<dbReference type="Proteomes" id="UP000292085">
    <property type="component" value="Unassembled WGS sequence"/>
</dbReference>
<evidence type="ECO:0000256" key="14">
    <source>
        <dbReference type="ARBA" id="ARBA00023288"/>
    </source>
</evidence>
<dbReference type="RefSeq" id="WP_130159975.1">
    <property type="nucleotide sequence ID" value="NZ_SGIS01000045.1"/>
</dbReference>
<evidence type="ECO:0000256" key="10">
    <source>
        <dbReference type="ARBA" id="ARBA00023114"/>
    </source>
</evidence>
<evidence type="ECO:0000259" key="16">
    <source>
        <dbReference type="Pfam" id="PF02563"/>
    </source>
</evidence>
<dbReference type="GO" id="GO:0009279">
    <property type="term" value="C:cell outer membrane"/>
    <property type="evidence" value="ECO:0007669"/>
    <property type="project" value="UniProtKB-SubCell"/>
</dbReference>
<dbReference type="Pfam" id="PF02563">
    <property type="entry name" value="Poly_export"/>
    <property type="match status" value="1"/>
</dbReference>
<keyword evidence="7 15" id="KW-0732">Signal</keyword>
<dbReference type="GO" id="GO:0006811">
    <property type="term" value="P:monoatomic ion transport"/>
    <property type="evidence" value="ECO:0007669"/>
    <property type="project" value="UniProtKB-KW"/>
</dbReference>
<dbReference type="GO" id="GO:0015159">
    <property type="term" value="F:polysaccharide transmembrane transporter activity"/>
    <property type="evidence" value="ECO:0007669"/>
    <property type="project" value="InterPro"/>
</dbReference>
<dbReference type="OrthoDB" id="7198507at2"/>
<dbReference type="Gene3D" id="3.10.560.10">
    <property type="entry name" value="Outer membrane lipoprotein wza domain like"/>
    <property type="match status" value="2"/>
</dbReference>
<feature type="domain" description="Polysaccharide export protein N-terminal" evidence="16">
    <location>
        <begin position="73"/>
        <end position="169"/>
    </location>
</feature>
<dbReference type="PANTHER" id="PTHR33619">
    <property type="entry name" value="POLYSACCHARIDE EXPORT PROTEIN GFCE-RELATED"/>
    <property type="match status" value="1"/>
</dbReference>
<gene>
    <name evidence="18" type="ORF">EWE75_20600</name>
</gene>
<dbReference type="AlphaFoldDB" id="A0A4Q6XLY7"/>
<keyword evidence="4" id="KW-1134">Transmembrane beta strand</keyword>
<dbReference type="Pfam" id="PF22461">
    <property type="entry name" value="SLBB_2"/>
    <property type="match status" value="1"/>
</dbReference>
<evidence type="ECO:0000256" key="15">
    <source>
        <dbReference type="SAM" id="SignalP"/>
    </source>
</evidence>
<evidence type="ECO:0000256" key="12">
    <source>
        <dbReference type="ARBA" id="ARBA00023139"/>
    </source>
</evidence>
<evidence type="ECO:0000256" key="1">
    <source>
        <dbReference type="ARBA" id="ARBA00004571"/>
    </source>
</evidence>
<evidence type="ECO:0000313" key="19">
    <source>
        <dbReference type="Proteomes" id="UP000292085"/>
    </source>
</evidence>
<dbReference type="InterPro" id="IPR054765">
    <property type="entry name" value="SLBB_dom"/>
</dbReference>
<keyword evidence="10" id="KW-0626">Porin</keyword>
<dbReference type="PANTHER" id="PTHR33619:SF3">
    <property type="entry name" value="POLYSACCHARIDE EXPORT PROTEIN GFCE-RELATED"/>
    <property type="match status" value="1"/>
</dbReference>
<feature type="chain" id="PRO_5020202748" evidence="15">
    <location>
        <begin position="20"/>
        <end position="380"/>
    </location>
</feature>
<evidence type="ECO:0000256" key="5">
    <source>
        <dbReference type="ARBA" id="ARBA00022597"/>
    </source>
</evidence>
<comment type="caution">
    <text evidence="18">The sequence shown here is derived from an EMBL/GenBank/DDBJ whole genome shotgun (WGS) entry which is preliminary data.</text>
</comment>
<dbReference type="GO" id="GO:0046930">
    <property type="term" value="C:pore complex"/>
    <property type="evidence" value="ECO:0007669"/>
    <property type="project" value="UniProtKB-KW"/>
</dbReference>
<feature type="signal peptide" evidence="15">
    <location>
        <begin position="1"/>
        <end position="19"/>
    </location>
</feature>
<dbReference type="PROSITE" id="PS51257">
    <property type="entry name" value="PROKAR_LIPOPROTEIN"/>
    <property type="match status" value="1"/>
</dbReference>
<feature type="domain" description="SLBB" evidence="17">
    <location>
        <begin position="258"/>
        <end position="342"/>
    </location>
</feature>
<comment type="subcellular location">
    <subcellularLocation>
        <location evidence="1">Cell outer membrane</location>
        <topology evidence="1">Multi-pass membrane protein</topology>
    </subcellularLocation>
</comment>